<protein>
    <submittedName>
        <fullName evidence="1">Uncharacterized protein</fullName>
    </submittedName>
</protein>
<dbReference type="SUPFAM" id="SSF51182">
    <property type="entry name" value="RmlC-like cupins"/>
    <property type="match status" value="1"/>
</dbReference>
<reference evidence="1" key="1">
    <citation type="journal article" date="2023" name="Mol. Phylogenet. Evol.">
        <title>Genome-scale phylogeny and comparative genomics of the fungal order Sordariales.</title>
        <authorList>
            <person name="Hensen N."/>
            <person name="Bonometti L."/>
            <person name="Westerberg I."/>
            <person name="Brannstrom I.O."/>
            <person name="Guillou S."/>
            <person name="Cros-Aarteil S."/>
            <person name="Calhoun S."/>
            <person name="Haridas S."/>
            <person name="Kuo A."/>
            <person name="Mondo S."/>
            <person name="Pangilinan J."/>
            <person name="Riley R."/>
            <person name="LaButti K."/>
            <person name="Andreopoulos B."/>
            <person name="Lipzen A."/>
            <person name="Chen C."/>
            <person name="Yan M."/>
            <person name="Daum C."/>
            <person name="Ng V."/>
            <person name="Clum A."/>
            <person name="Steindorff A."/>
            <person name="Ohm R.A."/>
            <person name="Martin F."/>
            <person name="Silar P."/>
            <person name="Natvig D.O."/>
            <person name="Lalanne C."/>
            <person name="Gautier V."/>
            <person name="Ament-Velasquez S.L."/>
            <person name="Kruys A."/>
            <person name="Hutchinson M.I."/>
            <person name="Powell A.J."/>
            <person name="Barry K."/>
            <person name="Miller A.N."/>
            <person name="Grigoriev I.V."/>
            <person name="Debuchy R."/>
            <person name="Gladieux P."/>
            <person name="Hiltunen Thoren M."/>
            <person name="Johannesson H."/>
        </authorList>
    </citation>
    <scope>NUCLEOTIDE SEQUENCE</scope>
    <source>
        <strain evidence="1">CBS 359.72</strain>
    </source>
</reference>
<dbReference type="AlphaFoldDB" id="A0AAN7HLP9"/>
<keyword evidence="2" id="KW-1185">Reference proteome</keyword>
<dbReference type="CDD" id="cd02208">
    <property type="entry name" value="cupin_RmlC-like"/>
    <property type="match status" value="1"/>
</dbReference>
<reference evidence="1" key="2">
    <citation type="submission" date="2023-05" db="EMBL/GenBank/DDBJ databases">
        <authorList>
            <consortium name="Lawrence Berkeley National Laboratory"/>
            <person name="Steindorff A."/>
            <person name="Hensen N."/>
            <person name="Bonometti L."/>
            <person name="Westerberg I."/>
            <person name="Brannstrom I.O."/>
            <person name="Guillou S."/>
            <person name="Cros-Aarteil S."/>
            <person name="Calhoun S."/>
            <person name="Haridas S."/>
            <person name="Kuo A."/>
            <person name="Mondo S."/>
            <person name="Pangilinan J."/>
            <person name="Riley R."/>
            <person name="Labutti K."/>
            <person name="Andreopoulos B."/>
            <person name="Lipzen A."/>
            <person name="Chen C."/>
            <person name="Yanf M."/>
            <person name="Daum C."/>
            <person name="Ng V."/>
            <person name="Clum A."/>
            <person name="Ohm R."/>
            <person name="Martin F."/>
            <person name="Silar P."/>
            <person name="Natvig D."/>
            <person name="Lalanne C."/>
            <person name="Gautier V."/>
            <person name="Ament-Velasquez S.L."/>
            <person name="Kruys A."/>
            <person name="Hutchinson M.I."/>
            <person name="Powell A.J."/>
            <person name="Barry K."/>
            <person name="Miller A.N."/>
            <person name="Grigoriev I.V."/>
            <person name="Debuchy R."/>
            <person name="Gladieux P."/>
            <person name="Thoren M.H."/>
            <person name="Johannesson H."/>
        </authorList>
    </citation>
    <scope>NUCLEOTIDE SEQUENCE</scope>
    <source>
        <strain evidence="1">CBS 359.72</strain>
    </source>
</reference>
<organism evidence="1 2">
    <name type="scientific">Corynascus novoguineensis</name>
    <dbReference type="NCBI Taxonomy" id="1126955"/>
    <lineage>
        <taxon>Eukaryota</taxon>
        <taxon>Fungi</taxon>
        <taxon>Dikarya</taxon>
        <taxon>Ascomycota</taxon>
        <taxon>Pezizomycotina</taxon>
        <taxon>Sordariomycetes</taxon>
        <taxon>Sordariomycetidae</taxon>
        <taxon>Sordariales</taxon>
        <taxon>Chaetomiaceae</taxon>
        <taxon>Corynascus</taxon>
    </lineage>
</organism>
<dbReference type="InterPro" id="IPR011051">
    <property type="entry name" value="RmlC_Cupin_sf"/>
</dbReference>
<dbReference type="Gene3D" id="2.60.120.10">
    <property type="entry name" value="Jelly Rolls"/>
    <property type="match status" value="1"/>
</dbReference>
<dbReference type="EMBL" id="MU857684">
    <property type="protein sequence ID" value="KAK4246020.1"/>
    <property type="molecule type" value="Genomic_DNA"/>
</dbReference>
<sequence>MPPQSIIRRNPPDAVVYDLSTPGQVTITLPAGSTWTSGLHWHETHTEYLQLIKGRIRLRLGDTVRTVSATLEPGYSLPEIQVDKNVWHEWSRAEAGTQAQAEEEVIVVERTDPADGDKAIFFWNLNGVILEAQRATMPSFIPRWLREAWTGLWVPLSLFAIFDALDNFPVFLGIRDTGWQRGFIKRGSWGDSRLSWLEVQSTHAILSIASLLIWIVGGRAIRPRFTPAEEYAAWVLRNRGSKSQ</sequence>
<proteinExistence type="predicted"/>
<evidence type="ECO:0000313" key="2">
    <source>
        <dbReference type="Proteomes" id="UP001303647"/>
    </source>
</evidence>
<comment type="caution">
    <text evidence="1">The sequence shown here is derived from an EMBL/GenBank/DDBJ whole genome shotgun (WGS) entry which is preliminary data.</text>
</comment>
<evidence type="ECO:0000313" key="1">
    <source>
        <dbReference type="EMBL" id="KAK4246020.1"/>
    </source>
</evidence>
<dbReference type="Proteomes" id="UP001303647">
    <property type="component" value="Unassembled WGS sequence"/>
</dbReference>
<dbReference type="InterPro" id="IPR014710">
    <property type="entry name" value="RmlC-like_jellyroll"/>
</dbReference>
<accession>A0AAN7HLP9</accession>
<gene>
    <name evidence="1" type="ORF">C7999DRAFT_33575</name>
</gene>
<name>A0AAN7HLP9_9PEZI</name>